<evidence type="ECO:0000256" key="7">
    <source>
        <dbReference type="ARBA" id="ARBA00023136"/>
    </source>
</evidence>
<feature type="transmembrane region" description="Helical" evidence="8">
    <location>
        <begin position="206"/>
        <end position="223"/>
    </location>
</feature>
<name>A0A4S8PTE7_9ACTN</name>
<dbReference type="CDD" id="cd06550">
    <property type="entry name" value="TM_ABC_iron-siderophores_like"/>
    <property type="match status" value="1"/>
</dbReference>
<dbReference type="RefSeq" id="WP_136537072.1">
    <property type="nucleotide sequence ID" value="NZ_STGY01000077.1"/>
</dbReference>
<evidence type="ECO:0000256" key="2">
    <source>
        <dbReference type="ARBA" id="ARBA00007935"/>
    </source>
</evidence>
<dbReference type="InterPro" id="IPR000522">
    <property type="entry name" value="ABC_transptr_permease_BtuC"/>
</dbReference>
<evidence type="ECO:0000256" key="1">
    <source>
        <dbReference type="ARBA" id="ARBA00004651"/>
    </source>
</evidence>
<evidence type="ECO:0000256" key="5">
    <source>
        <dbReference type="ARBA" id="ARBA00022692"/>
    </source>
</evidence>
<dbReference type="Proteomes" id="UP000308760">
    <property type="component" value="Unassembled WGS sequence"/>
</dbReference>
<dbReference type="Pfam" id="PF01032">
    <property type="entry name" value="FecCD"/>
    <property type="match status" value="1"/>
</dbReference>
<evidence type="ECO:0000256" key="6">
    <source>
        <dbReference type="ARBA" id="ARBA00022989"/>
    </source>
</evidence>
<evidence type="ECO:0000256" key="4">
    <source>
        <dbReference type="ARBA" id="ARBA00022475"/>
    </source>
</evidence>
<dbReference type="SUPFAM" id="SSF81345">
    <property type="entry name" value="ABC transporter involved in vitamin B12 uptake, BtuC"/>
    <property type="match status" value="1"/>
</dbReference>
<reference evidence="9 10" key="2">
    <citation type="submission" date="2019-05" db="EMBL/GenBank/DDBJ databases">
        <title>Glycomyces buryatensis sp. nov.</title>
        <authorList>
            <person name="Nikitina E."/>
        </authorList>
    </citation>
    <scope>NUCLEOTIDE SEQUENCE [LARGE SCALE GENOMIC DNA]</scope>
    <source>
        <strain evidence="9 10">18</strain>
    </source>
</reference>
<dbReference type="OrthoDB" id="4455417at2"/>
<comment type="similarity">
    <text evidence="2">Belongs to the binding-protein-dependent transport system permease family. FecCD subfamily.</text>
</comment>
<keyword evidence="4" id="KW-1003">Cell membrane</keyword>
<keyword evidence="3" id="KW-0813">Transport</keyword>
<gene>
    <name evidence="9" type="ORF">FAB82_23870</name>
</gene>
<evidence type="ECO:0000256" key="3">
    <source>
        <dbReference type="ARBA" id="ARBA00022448"/>
    </source>
</evidence>
<dbReference type="GO" id="GO:0022857">
    <property type="term" value="F:transmembrane transporter activity"/>
    <property type="evidence" value="ECO:0007669"/>
    <property type="project" value="InterPro"/>
</dbReference>
<evidence type="ECO:0000313" key="9">
    <source>
        <dbReference type="EMBL" id="THV34690.1"/>
    </source>
</evidence>
<accession>A0A4S8PTE7</accession>
<protein>
    <submittedName>
        <fullName evidence="9">Iron ABC transporter permease</fullName>
    </submittedName>
</protein>
<evidence type="ECO:0000313" key="10">
    <source>
        <dbReference type="Proteomes" id="UP000308760"/>
    </source>
</evidence>
<dbReference type="Gene3D" id="1.10.3470.10">
    <property type="entry name" value="ABC transporter involved in vitamin B12 uptake, BtuC"/>
    <property type="match status" value="1"/>
</dbReference>
<feature type="transmembrane region" description="Helical" evidence="8">
    <location>
        <begin position="77"/>
        <end position="95"/>
    </location>
</feature>
<keyword evidence="5 8" id="KW-0812">Transmembrane</keyword>
<feature type="transmembrane region" description="Helical" evidence="8">
    <location>
        <begin position="160"/>
        <end position="185"/>
    </location>
</feature>
<feature type="transmembrane region" description="Helical" evidence="8">
    <location>
        <begin position="288"/>
        <end position="305"/>
    </location>
</feature>
<dbReference type="EMBL" id="STGY01000077">
    <property type="protein sequence ID" value="THV34690.1"/>
    <property type="molecule type" value="Genomic_DNA"/>
</dbReference>
<feature type="transmembrane region" description="Helical" evidence="8">
    <location>
        <begin position="249"/>
        <end position="276"/>
    </location>
</feature>
<evidence type="ECO:0000256" key="8">
    <source>
        <dbReference type="SAM" id="Phobius"/>
    </source>
</evidence>
<feature type="transmembrane region" description="Helical" evidence="8">
    <location>
        <begin position="317"/>
        <end position="336"/>
    </location>
</feature>
<feature type="transmembrane region" description="Helical" evidence="8">
    <location>
        <begin position="107"/>
        <end position="131"/>
    </location>
</feature>
<sequence length="366" mass="37250">MSLDLPGRTALRAGAYSMTVHRRSAAVCLLLLAVLLCAATVSLCLGDTYITFADVVATLTGETGYDRTVEVLRLPRTVLAIVAGAALALSGALIQSVARNPLASPDIIGVTAGAGLAATFALTAGLGYAMLGPSALTGGLAAAAIVLAVGSRGSLSAPRFVLAGIAVAVLLKSGTQLLLLAAAPIDAQRAQIWLIGTLAGRGWNEAAFLGVFLALALPFLIWAQRALDTSDLDDPTATGLGVRVTGRRVGLAVLGVVLASVAVSQVGAVEFVALAAPQIARRLARTSRPPLLATALAGAVLLVAADGLGRTAFGDYQIPAGVLTAAIGGLYLLYLLMTKGTRNEKNAAGRRPGLGLRARLERVRHL</sequence>
<dbReference type="GO" id="GO:0033214">
    <property type="term" value="P:siderophore-iron import into cell"/>
    <property type="evidence" value="ECO:0007669"/>
    <property type="project" value="TreeGrafter"/>
</dbReference>
<reference evidence="10" key="1">
    <citation type="submission" date="2019-04" db="EMBL/GenBank/DDBJ databases">
        <title>Nocardioides xinjiangensis sp. nov.</title>
        <authorList>
            <person name="Liu S."/>
        </authorList>
    </citation>
    <scope>NUCLEOTIDE SEQUENCE [LARGE SCALE GENOMIC DNA]</scope>
    <source>
        <strain evidence="10">18</strain>
    </source>
</reference>
<dbReference type="PANTHER" id="PTHR30472:SF24">
    <property type="entry name" value="FERRIC ENTEROBACTIN TRANSPORT SYSTEM PERMEASE PROTEIN FEPG"/>
    <property type="match status" value="1"/>
</dbReference>
<keyword evidence="6 8" id="KW-1133">Transmembrane helix</keyword>
<keyword evidence="7 8" id="KW-0472">Membrane</keyword>
<comment type="subcellular location">
    <subcellularLocation>
        <location evidence="1">Cell membrane</location>
        <topology evidence="1">Multi-pass membrane protein</topology>
    </subcellularLocation>
</comment>
<comment type="caution">
    <text evidence="9">The sequence shown here is derived from an EMBL/GenBank/DDBJ whole genome shotgun (WGS) entry which is preliminary data.</text>
</comment>
<organism evidence="9 10">
    <name type="scientific">Glycomyces buryatensis</name>
    <dbReference type="NCBI Taxonomy" id="2570927"/>
    <lineage>
        <taxon>Bacteria</taxon>
        <taxon>Bacillati</taxon>
        <taxon>Actinomycetota</taxon>
        <taxon>Actinomycetes</taxon>
        <taxon>Glycomycetales</taxon>
        <taxon>Glycomycetaceae</taxon>
        <taxon>Glycomyces</taxon>
    </lineage>
</organism>
<proteinExistence type="inferred from homology"/>
<dbReference type="InterPro" id="IPR037294">
    <property type="entry name" value="ABC_BtuC-like"/>
</dbReference>
<dbReference type="GO" id="GO:0005886">
    <property type="term" value="C:plasma membrane"/>
    <property type="evidence" value="ECO:0007669"/>
    <property type="project" value="UniProtKB-SubCell"/>
</dbReference>
<keyword evidence="10" id="KW-1185">Reference proteome</keyword>
<dbReference type="AlphaFoldDB" id="A0A4S8PTE7"/>
<dbReference type="PANTHER" id="PTHR30472">
    <property type="entry name" value="FERRIC ENTEROBACTIN TRANSPORT SYSTEM PERMEASE PROTEIN"/>
    <property type="match status" value="1"/>
</dbReference>